<dbReference type="PRINTS" id="PR00783">
    <property type="entry name" value="MINTRINSICP"/>
</dbReference>
<dbReference type="PANTHER" id="PTHR43829">
    <property type="entry name" value="AQUAPORIN OR AQUAGLYCEROPORIN RELATED"/>
    <property type="match status" value="1"/>
</dbReference>
<dbReference type="Pfam" id="PF00230">
    <property type="entry name" value="MIP"/>
    <property type="match status" value="1"/>
</dbReference>
<evidence type="ECO:0000313" key="9">
    <source>
        <dbReference type="EMBL" id="SBV90494.1"/>
    </source>
</evidence>
<dbReference type="InterPro" id="IPR023271">
    <property type="entry name" value="Aquaporin-like"/>
</dbReference>
<dbReference type="GO" id="GO:0005886">
    <property type="term" value="C:plasma membrane"/>
    <property type="evidence" value="ECO:0007669"/>
    <property type="project" value="TreeGrafter"/>
</dbReference>
<evidence type="ECO:0000256" key="3">
    <source>
        <dbReference type="ARBA" id="ARBA00022448"/>
    </source>
</evidence>
<feature type="transmembrane region" description="Helical" evidence="8">
    <location>
        <begin position="6"/>
        <end position="27"/>
    </location>
</feature>
<dbReference type="InterPro" id="IPR050363">
    <property type="entry name" value="MIP/Aquaporin"/>
</dbReference>
<gene>
    <name evidence="9" type="primary">glpF</name>
    <name evidence="9" type="ORF">KM92DES2_10006</name>
</gene>
<dbReference type="Gene3D" id="1.20.1080.10">
    <property type="entry name" value="Glycerol uptake facilitator protein"/>
    <property type="match status" value="1"/>
</dbReference>
<sequence length="241" mass="24935">MTNLLGEFFGTMMLITFGAGVVACVLLKDSKGNGGGWIVITAGWGFAVMLGVFTSVALGAPQADLNPAVTLAKTMLGVYGASQAFVTMLAQIAGGFTGAAIVWLAYLPHWAPTEDPGLKLAVFSTAPAIRSYGQNFLCEVIGTFMLLFGIFAIFHTNNGTLPSGYGPYMVGILVWALGLSLGGPTGYAINPARDLGPRIAHAVLPIAGKGSSDWAYAWIPVCAPMVGAVLAYVVCKGIGLL</sequence>
<comment type="similarity">
    <text evidence="2 7">Belongs to the MIP/aquaporin (TC 1.A.8) family.</text>
</comment>
<evidence type="ECO:0000256" key="4">
    <source>
        <dbReference type="ARBA" id="ARBA00022692"/>
    </source>
</evidence>
<evidence type="ECO:0000256" key="1">
    <source>
        <dbReference type="ARBA" id="ARBA00004141"/>
    </source>
</evidence>
<feature type="transmembrane region" description="Helical" evidence="8">
    <location>
        <begin position="34"/>
        <end position="58"/>
    </location>
</feature>
<name>A0A212ITG2_9BACT</name>
<dbReference type="GO" id="GO:0015254">
    <property type="term" value="F:glycerol channel activity"/>
    <property type="evidence" value="ECO:0007669"/>
    <property type="project" value="TreeGrafter"/>
</dbReference>
<organism evidence="9">
    <name type="scientific">uncultured Desulfovibrio sp</name>
    <dbReference type="NCBI Taxonomy" id="167968"/>
    <lineage>
        <taxon>Bacteria</taxon>
        <taxon>Pseudomonadati</taxon>
        <taxon>Thermodesulfobacteriota</taxon>
        <taxon>Desulfovibrionia</taxon>
        <taxon>Desulfovibrionales</taxon>
        <taxon>Desulfovibrionaceae</taxon>
        <taxon>Desulfovibrio</taxon>
        <taxon>environmental samples</taxon>
    </lineage>
</organism>
<dbReference type="EMBL" id="FLUP01000001">
    <property type="protein sequence ID" value="SBV90494.1"/>
    <property type="molecule type" value="Genomic_DNA"/>
</dbReference>
<evidence type="ECO:0000256" key="2">
    <source>
        <dbReference type="ARBA" id="ARBA00006175"/>
    </source>
</evidence>
<proteinExistence type="inferred from homology"/>
<keyword evidence="3 7" id="KW-0813">Transport</keyword>
<protein>
    <submittedName>
        <fullName evidence="9">Putative glycerol uptake facilitator protein</fullName>
    </submittedName>
</protein>
<dbReference type="PANTHER" id="PTHR43829:SF9">
    <property type="entry name" value="AQUAPORIN-9"/>
    <property type="match status" value="1"/>
</dbReference>
<reference evidence="9" key="1">
    <citation type="submission" date="2016-04" db="EMBL/GenBank/DDBJ databases">
        <authorList>
            <person name="Evans L.H."/>
            <person name="Alamgir A."/>
            <person name="Owens N."/>
            <person name="Weber N.D."/>
            <person name="Virtaneva K."/>
            <person name="Barbian K."/>
            <person name="Babar A."/>
            <person name="Rosenke K."/>
        </authorList>
    </citation>
    <scope>NUCLEOTIDE SEQUENCE</scope>
    <source>
        <strain evidence="9">92-2</strain>
    </source>
</reference>
<keyword evidence="4 7" id="KW-0812">Transmembrane</keyword>
<dbReference type="AlphaFoldDB" id="A0A212ITG2"/>
<evidence type="ECO:0000256" key="6">
    <source>
        <dbReference type="ARBA" id="ARBA00023136"/>
    </source>
</evidence>
<feature type="transmembrane region" description="Helical" evidence="8">
    <location>
        <begin position="214"/>
        <end position="234"/>
    </location>
</feature>
<dbReference type="InterPro" id="IPR000425">
    <property type="entry name" value="MIP"/>
</dbReference>
<comment type="subcellular location">
    <subcellularLocation>
        <location evidence="1">Membrane</location>
        <topology evidence="1">Multi-pass membrane protein</topology>
    </subcellularLocation>
</comment>
<feature type="transmembrane region" description="Helical" evidence="8">
    <location>
        <begin position="136"/>
        <end position="156"/>
    </location>
</feature>
<evidence type="ECO:0000256" key="7">
    <source>
        <dbReference type="RuleBase" id="RU000477"/>
    </source>
</evidence>
<feature type="transmembrane region" description="Helical" evidence="8">
    <location>
        <begin position="168"/>
        <end position="189"/>
    </location>
</feature>
<dbReference type="RefSeq" id="WP_227119476.1">
    <property type="nucleotide sequence ID" value="NZ_CALHHP010000013.1"/>
</dbReference>
<accession>A0A212ITG2</accession>
<feature type="transmembrane region" description="Helical" evidence="8">
    <location>
        <begin position="78"/>
        <end position="106"/>
    </location>
</feature>
<dbReference type="SUPFAM" id="SSF81338">
    <property type="entry name" value="Aquaporin-like"/>
    <property type="match status" value="1"/>
</dbReference>
<evidence type="ECO:0000256" key="8">
    <source>
        <dbReference type="SAM" id="Phobius"/>
    </source>
</evidence>
<keyword evidence="5 8" id="KW-1133">Transmembrane helix</keyword>
<evidence type="ECO:0000256" key="5">
    <source>
        <dbReference type="ARBA" id="ARBA00022989"/>
    </source>
</evidence>
<keyword evidence="6 8" id="KW-0472">Membrane</keyword>